<feature type="domain" description="ATP-dependent DNA ligase family profile" evidence="5">
    <location>
        <begin position="96"/>
        <end position="226"/>
    </location>
</feature>
<organism evidence="6 7">
    <name type="scientific">Candidatus Coproplasma avicola</name>
    <dbReference type="NCBI Taxonomy" id="2840744"/>
    <lineage>
        <taxon>Bacteria</taxon>
        <taxon>Bacillati</taxon>
        <taxon>Bacillota</taxon>
        <taxon>Clostridia</taxon>
        <taxon>Eubacteriales</taxon>
        <taxon>Candidatus Coproplasma</taxon>
    </lineage>
</organism>
<evidence type="ECO:0000256" key="3">
    <source>
        <dbReference type="ARBA" id="ARBA00022598"/>
    </source>
</evidence>
<dbReference type="Pfam" id="PF04679">
    <property type="entry name" value="DNA_ligase_A_C"/>
    <property type="match status" value="1"/>
</dbReference>
<dbReference type="GO" id="GO:0006281">
    <property type="term" value="P:DNA repair"/>
    <property type="evidence" value="ECO:0007669"/>
    <property type="project" value="InterPro"/>
</dbReference>
<comment type="similarity">
    <text evidence="1">Belongs to the ATP-dependent DNA ligase family.</text>
</comment>
<dbReference type="Gene3D" id="3.30.470.30">
    <property type="entry name" value="DNA ligase/mRNA capping enzyme"/>
    <property type="match status" value="1"/>
</dbReference>
<evidence type="ECO:0000256" key="4">
    <source>
        <dbReference type="ARBA" id="ARBA00034003"/>
    </source>
</evidence>
<dbReference type="PANTHER" id="PTHR45674:SF4">
    <property type="entry name" value="DNA LIGASE 1"/>
    <property type="match status" value="1"/>
</dbReference>
<dbReference type="GO" id="GO:0003910">
    <property type="term" value="F:DNA ligase (ATP) activity"/>
    <property type="evidence" value="ECO:0007669"/>
    <property type="project" value="UniProtKB-EC"/>
</dbReference>
<dbReference type="SUPFAM" id="SSF56091">
    <property type="entry name" value="DNA ligase/mRNA capping enzyme, catalytic domain"/>
    <property type="match status" value="1"/>
</dbReference>
<accession>A0A9D1E600</accession>
<dbReference type="GO" id="GO:0005524">
    <property type="term" value="F:ATP binding"/>
    <property type="evidence" value="ECO:0007669"/>
    <property type="project" value="InterPro"/>
</dbReference>
<dbReference type="Proteomes" id="UP000823913">
    <property type="component" value="Unassembled WGS sequence"/>
</dbReference>
<dbReference type="PANTHER" id="PTHR45674">
    <property type="entry name" value="DNA LIGASE 1/3 FAMILY MEMBER"/>
    <property type="match status" value="1"/>
</dbReference>
<reference evidence="6" key="2">
    <citation type="journal article" date="2021" name="PeerJ">
        <title>Extensive microbial diversity within the chicken gut microbiome revealed by metagenomics and culture.</title>
        <authorList>
            <person name="Gilroy R."/>
            <person name="Ravi A."/>
            <person name="Getino M."/>
            <person name="Pursley I."/>
            <person name="Horton D.L."/>
            <person name="Alikhan N.F."/>
            <person name="Baker D."/>
            <person name="Gharbi K."/>
            <person name="Hall N."/>
            <person name="Watson M."/>
            <person name="Adriaenssens E.M."/>
            <person name="Foster-Nyarko E."/>
            <person name="Jarju S."/>
            <person name="Secka A."/>
            <person name="Antonio M."/>
            <person name="Oren A."/>
            <person name="Chaudhuri R.R."/>
            <person name="La Ragione R."/>
            <person name="Hildebrand F."/>
            <person name="Pallen M.J."/>
        </authorList>
    </citation>
    <scope>NUCLEOTIDE SEQUENCE</scope>
    <source>
        <strain evidence="6">ChiW16-3235</strain>
    </source>
</reference>
<dbReference type="AlphaFoldDB" id="A0A9D1E600"/>
<dbReference type="InterPro" id="IPR012340">
    <property type="entry name" value="NA-bd_OB-fold"/>
</dbReference>
<name>A0A9D1E600_9FIRM</name>
<dbReference type="InterPro" id="IPR012310">
    <property type="entry name" value="DNA_ligase_ATP-dep_cent"/>
</dbReference>
<dbReference type="GO" id="GO:0006310">
    <property type="term" value="P:DNA recombination"/>
    <property type="evidence" value="ECO:0007669"/>
    <property type="project" value="InterPro"/>
</dbReference>
<evidence type="ECO:0000256" key="1">
    <source>
        <dbReference type="ARBA" id="ARBA00007572"/>
    </source>
</evidence>
<protein>
    <recommendedName>
        <fullName evidence="2">DNA ligase (ATP)</fullName>
        <ecNumber evidence="2">6.5.1.1</ecNumber>
    </recommendedName>
</protein>
<comment type="caution">
    <text evidence="6">The sequence shown here is derived from an EMBL/GenBank/DDBJ whole genome shotgun (WGS) entry which is preliminary data.</text>
</comment>
<keyword evidence="3 6" id="KW-0436">Ligase</keyword>
<reference evidence="6" key="1">
    <citation type="submission" date="2020-10" db="EMBL/GenBank/DDBJ databases">
        <authorList>
            <person name="Gilroy R."/>
        </authorList>
    </citation>
    <scope>NUCLEOTIDE SEQUENCE</scope>
    <source>
        <strain evidence="6">ChiW16-3235</strain>
    </source>
</reference>
<evidence type="ECO:0000313" key="6">
    <source>
        <dbReference type="EMBL" id="HIR67123.1"/>
    </source>
</evidence>
<dbReference type="InterPro" id="IPR050191">
    <property type="entry name" value="ATP-dep_DNA_ligase"/>
</dbReference>
<dbReference type="PROSITE" id="PS50160">
    <property type="entry name" value="DNA_LIGASE_A3"/>
    <property type="match status" value="1"/>
</dbReference>
<dbReference type="InterPro" id="IPR012309">
    <property type="entry name" value="DNA_ligase_ATP-dep_C"/>
</dbReference>
<evidence type="ECO:0000256" key="2">
    <source>
        <dbReference type="ARBA" id="ARBA00012727"/>
    </source>
</evidence>
<dbReference type="EMBL" id="DVHK01000078">
    <property type="protein sequence ID" value="HIR67123.1"/>
    <property type="molecule type" value="Genomic_DNA"/>
</dbReference>
<sequence length="295" mass="34100">MLLYETQPFDDESYIYELKLDGIRCLAYIDGKSVVLQNKRYKDVTATYPELEDMNKCVKRRVILDGELVVLNKDGKPDFYALQRRSLMTDNFKISLAAKNNPVQFVAYDIIYYNGKDLTDKPLMERKEILSKAVSEGNNLTISRYIEKNGIAFFELAKAQELEGIVAKKKDGLYHIGKRTRDWLKIKVMQDEDLLILGYQPDGHGEVKDLILGYYDENGNLQCRGKVYLGISKEDRGIIAQFAKTNTVKKPWFPKYKNAVWLKPQLVGTARFMHETARGGMRQPVWKGMRFDKID</sequence>
<dbReference type="Gene3D" id="2.40.50.140">
    <property type="entry name" value="Nucleic acid-binding proteins"/>
    <property type="match status" value="1"/>
</dbReference>
<comment type="catalytic activity">
    <reaction evidence="4">
        <text>ATP + (deoxyribonucleotide)n-3'-hydroxyl + 5'-phospho-(deoxyribonucleotide)m = (deoxyribonucleotide)n+m + AMP + diphosphate.</text>
        <dbReference type="EC" id="6.5.1.1"/>
    </reaction>
</comment>
<dbReference type="CDD" id="cd07906">
    <property type="entry name" value="Adenylation_DNA_ligase_LigD_LigC"/>
    <property type="match status" value="1"/>
</dbReference>
<dbReference type="Pfam" id="PF01068">
    <property type="entry name" value="DNA_ligase_A_M"/>
    <property type="match status" value="1"/>
</dbReference>
<dbReference type="EC" id="6.5.1.1" evidence="2"/>
<dbReference type="Gene3D" id="3.30.1490.70">
    <property type="match status" value="1"/>
</dbReference>
<gene>
    <name evidence="6" type="ORF">IAB94_03620</name>
</gene>
<evidence type="ECO:0000259" key="5">
    <source>
        <dbReference type="PROSITE" id="PS50160"/>
    </source>
</evidence>
<proteinExistence type="inferred from homology"/>
<dbReference type="SUPFAM" id="SSF50249">
    <property type="entry name" value="Nucleic acid-binding proteins"/>
    <property type="match status" value="1"/>
</dbReference>
<evidence type="ECO:0000313" key="7">
    <source>
        <dbReference type="Proteomes" id="UP000823913"/>
    </source>
</evidence>